<dbReference type="InterPro" id="IPR050309">
    <property type="entry name" value="Type-B_Carboxylest/Lipase"/>
</dbReference>
<dbReference type="SUPFAM" id="SSF53474">
    <property type="entry name" value="alpha/beta-Hydrolases"/>
    <property type="match status" value="1"/>
</dbReference>
<gene>
    <name evidence="5 7" type="ORF">P152DRAFT_467575</name>
</gene>
<dbReference type="RefSeq" id="XP_033532484.1">
    <property type="nucleotide sequence ID" value="XM_033680777.1"/>
</dbReference>
<sequence length="544" mass="59218">MRVNSILVASLSCLSNGLAAPNGGGRHSDLPIVDLKYELHQAISFNSTRQYYNFSNIRYAQPPIGEFRFAAPQPPKVDRKEVQKGDLGRICPQASPAWFATQTGFILDYLGIPIPPRNSSSVPSVSIDPRTTEDCLFLDVLVPKKAWDGRYGQKKAPVLVWIYGGGYTVGEKSSFLGSPVGLLERAENDLVFVSMNYRVGAFGFLSGPTFQADGGTANAGLLDQRLALQWIQENISKFGGDPDEVTVIGESAGGGSIIHHITAYGGLKGRAPFARAIPQSPGFLPTTSSHQQESTFQKYMSLLNVSTLAEARRVPSEAVIRANIAQVNESITGTFAFGPVVDGSFTPALPGQLLARGQFDKRLDVMHAFNSQEGLLFTPSYVTNEEAFRNYTAISLPTIEPETLDYLFTELYPPVFDGSTPYKDHIGRAAFSTSESIFICNTRYLATAYGGKTFGYEFTIFPGLHGLDLPYTFYDGEPAKVTGNVNIALEHQRAIVSFAKSGDPGFPVYGANSTIRIYGSAGVSTARDPNANKRCDWWQKALYA</sequence>
<reference evidence="5 7" key="1">
    <citation type="submission" date="2020-01" db="EMBL/GenBank/DDBJ databases">
        <authorList>
            <consortium name="DOE Joint Genome Institute"/>
            <person name="Haridas S."/>
            <person name="Albert R."/>
            <person name="Binder M."/>
            <person name="Bloem J."/>
            <person name="Labutti K."/>
            <person name="Salamov A."/>
            <person name="Andreopoulos B."/>
            <person name="Baker S.E."/>
            <person name="Barry K."/>
            <person name="Bills G."/>
            <person name="Bluhm B.H."/>
            <person name="Cannon C."/>
            <person name="Castanera R."/>
            <person name="Culley D.E."/>
            <person name="Daum C."/>
            <person name="Ezra D."/>
            <person name="Gonzalez J.B."/>
            <person name="Henrissat B."/>
            <person name="Kuo A."/>
            <person name="Liang C."/>
            <person name="Lipzen A."/>
            <person name="Lutzoni F."/>
            <person name="Magnuson J."/>
            <person name="Mondo S."/>
            <person name="Nolan M."/>
            <person name="Ohm R."/>
            <person name="Pangilinan J."/>
            <person name="Park H.-J."/>
            <person name="Ramirez L."/>
            <person name="Alfaro M."/>
            <person name="Sun H."/>
            <person name="Tritt A."/>
            <person name="Yoshinaga Y."/>
            <person name="Zwiers L.-H."/>
            <person name="Turgeon B.G."/>
            <person name="Goodwin S.B."/>
            <person name="Spatafora J.W."/>
            <person name="Crous P.W."/>
            <person name="Grigoriev I.V."/>
        </authorList>
    </citation>
    <scope>NUCLEOTIDE SEQUENCE</scope>
    <source>
        <strain evidence="5 7">CBS 781.70</strain>
    </source>
</reference>
<reference evidence="7" key="2">
    <citation type="submission" date="2020-04" db="EMBL/GenBank/DDBJ databases">
        <authorList>
            <consortium name="NCBI Genome Project"/>
        </authorList>
    </citation>
    <scope>NUCLEOTIDE SEQUENCE</scope>
    <source>
        <strain evidence="7">CBS 781.70</strain>
    </source>
</reference>
<dbReference type="InterPro" id="IPR029058">
    <property type="entry name" value="AB_hydrolase_fold"/>
</dbReference>
<dbReference type="InterPro" id="IPR019826">
    <property type="entry name" value="Carboxylesterase_B_AS"/>
</dbReference>
<protein>
    <recommendedName>
        <fullName evidence="3">Carboxylic ester hydrolase</fullName>
        <ecNumber evidence="3">3.1.1.-</ecNumber>
    </recommendedName>
</protein>
<reference evidence="7" key="3">
    <citation type="submission" date="2025-04" db="UniProtKB">
        <authorList>
            <consortium name="RefSeq"/>
        </authorList>
    </citation>
    <scope>IDENTIFICATION</scope>
    <source>
        <strain evidence="7">CBS 781.70</strain>
    </source>
</reference>
<dbReference type="PROSITE" id="PS00941">
    <property type="entry name" value="CARBOXYLESTERASE_B_2"/>
    <property type="match status" value="1"/>
</dbReference>
<dbReference type="GeneID" id="54421347"/>
<dbReference type="GO" id="GO:0016787">
    <property type="term" value="F:hydrolase activity"/>
    <property type="evidence" value="ECO:0007669"/>
    <property type="project" value="UniProtKB-KW"/>
</dbReference>
<dbReference type="EMBL" id="ML975164">
    <property type="protein sequence ID" value="KAF1810853.1"/>
    <property type="molecule type" value="Genomic_DNA"/>
</dbReference>
<name>A0A6G1FYI6_9PEZI</name>
<evidence type="ECO:0000313" key="7">
    <source>
        <dbReference type="RefSeq" id="XP_033532484.1"/>
    </source>
</evidence>
<organism evidence="5">
    <name type="scientific">Eremomyces bilateralis CBS 781.70</name>
    <dbReference type="NCBI Taxonomy" id="1392243"/>
    <lineage>
        <taxon>Eukaryota</taxon>
        <taxon>Fungi</taxon>
        <taxon>Dikarya</taxon>
        <taxon>Ascomycota</taxon>
        <taxon>Pezizomycotina</taxon>
        <taxon>Dothideomycetes</taxon>
        <taxon>Dothideomycetes incertae sedis</taxon>
        <taxon>Eremomycetales</taxon>
        <taxon>Eremomycetaceae</taxon>
        <taxon>Eremomyces</taxon>
    </lineage>
</organism>
<dbReference type="PROSITE" id="PS00122">
    <property type="entry name" value="CARBOXYLESTERASE_B_1"/>
    <property type="match status" value="1"/>
</dbReference>
<keyword evidence="2 3" id="KW-0378">Hydrolase</keyword>
<dbReference type="AlphaFoldDB" id="A0A6G1FYI6"/>
<dbReference type="Gene3D" id="3.40.50.1820">
    <property type="entry name" value="alpha/beta hydrolase"/>
    <property type="match status" value="1"/>
</dbReference>
<dbReference type="InterPro" id="IPR019819">
    <property type="entry name" value="Carboxylesterase_B_CS"/>
</dbReference>
<keyword evidence="6" id="KW-1185">Reference proteome</keyword>
<evidence type="ECO:0000313" key="5">
    <source>
        <dbReference type="EMBL" id="KAF1810853.1"/>
    </source>
</evidence>
<dbReference type="Proteomes" id="UP000504638">
    <property type="component" value="Unplaced"/>
</dbReference>
<dbReference type="PANTHER" id="PTHR11559">
    <property type="entry name" value="CARBOXYLESTERASE"/>
    <property type="match status" value="1"/>
</dbReference>
<feature type="signal peptide" evidence="3">
    <location>
        <begin position="1"/>
        <end position="19"/>
    </location>
</feature>
<evidence type="ECO:0000259" key="4">
    <source>
        <dbReference type="Pfam" id="PF00135"/>
    </source>
</evidence>
<feature type="chain" id="PRO_5044517651" description="Carboxylic ester hydrolase" evidence="3">
    <location>
        <begin position="20"/>
        <end position="544"/>
    </location>
</feature>
<evidence type="ECO:0000256" key="1">
    <source>
        <dbReference type="ARBA" id="ARBA00005964"/>
    </source>
</evidence>
<proteinExistence type="inferred from homology"/>
<feature type="domain" description="Carboxylesterase type B" evidence="4">
    <location>
        <begin position="46"/>
        <end position="504"/>
    </location>
</feature>
<dbReference type="EC" id="3.1.1.-" evidence="3"/>
<keyword evidence="3" id="KW-0732">Signal</keyword>
<dbReference type="InterPro" id="IPR002018">
    <property type="entry name" value="CarbesteraseB"/>
</dbReference>
<dbReference type="OrthoDB" id="408631at2759"/>
<comment type="similarity">
    <text evidence="1 3">Belongs to the type-B carboxylesterase/lipase family.</text>
</comment>
<evidence type="ECO:0000256" key="3">
    <source>
        <dbReference type="RuleBase" id="RU361235"/>
    </source>
</evidence>
<accession>A0A6G1FYI6</accession>
<dbReference type="Pfam" id="PF00135">
    <property type="entry name" value="COesterase"/>
    <property type="match status" value="1"/>
</dbReference>
<evidence type="ECO:0000256" key="2">
    <source>
        <dbReference type="ARBA" id="ARBA00022801"/>
    </source>
</evidence>
<evidence type="ECO:0000313" key="6">
    <source>
        <dbReference type="Proteomes" id="UP000504638"/>
    </source>
</evidence>